<evidence type="ECO:0000313" key="9">
    <source>
        <dbReference type="EMBL" id="LAC24409.1"/>
    </source>
</evidence>
<feature type="signal peptide" evidence="7">
    <location>
        <begin position="1"/>
        <end position="33"/>
    </location>
</feature>
<dbReference type="Gene3D" id="3.10.50.40">
    <property type="match status" value="2"/>
</dbReference>
<evidence type="ECO:0000256" key="7">
    <source>
        <dbReference type="SAM" id="SignalP"/>
    </source>
</evidence>
<comment type="catalytic activity">
    <reaction evidence="1 5">
        <text>[protein]-peptidylproline (omega=180) = [protein]-peptidylproline (omega=0)</text>
        <dbReference type="Rhea" id="RHEA:16237"/>
        <dbReference type="Rhea" id="RHEA-COMP:10747"/>
        <dbReference type="Rhea" id="RHEA-COMP:10748"/>
        <dbReference type="ChEBI" id="CHEBI:83833"/>
        <dbReference type="ChEBI" id="CHEBI:83834"/>
        <dbReference type="EC" id="5.2.1.8"/>
    </reaction>
</comment>
<sequence>MSVTSRFPFASVLPSKLLLLSCLLLLFSSTLEGQGLSVDVLKRSPNCTKSSSTGDTLSVHYTGSLTNGTIFDSSLPRGQTFKFRLGVGEVIPGWDQGLLGMCGGERRRLVVPPGLAYGDQGAGGVIPPGATLVFDVELVEIPSANQQRAPQQLPLQQIETQQSQPQQLQQLFQPQSQQIQQQQPQQQFQRQPQQQFQQLQLHPQQQQPQQQFQPQQLQQQPFQQQQLQPQQPQQQLFQHQQLIQQQQTLQPIQQLQQQQRQVTILPPTLLTSEATRRPSTTVAAPLHVAEELQTQTLVRPQFCSPKAKAGDSLTVHYAGYFTDTVKFDSSLDRDEAFTFRLGSGEVIPGWENGVKGMCVGERRRMVIPSHLAYGKKGAGGVIPPDATLIFDVQLLQITN</sequence>
<evidence type="ECO:0000256" key="1">
    <source>
        <dbReference type="ARBA" id="ARBA00000971"/>
    </source>
</evidence>
<evidence type="ECO:0000259" key="8">
    <source>
        <dbReference type="PROSITE" id="PS50059"/>
    </source>
</evidence>
<dbReference type="EC" id="5.2.1.8" evidence="2 5"/>
<dbReference type="EMBL" id="IACT01005246">
    <property type="protein sequence ID" value="LAC24409.1"/>
    <property type="molecule type" value="mRNA"/>
</dbReference>
<dbReference type="Pfam" id="PF00254">
    <property type="entry name" value="FKBP_C"/>
    <property type="match status" value="2"/>
</dbReference>
<dbReference type="PANTHER" id="PTHR45779">
    <property type="entry name" value="PEPTIDYLPROLYL ISOMERASE"/>
    <property type="match status" value="1"/>
</dbReference>
<dbReference type="GO" id="GO:0003755">
    <property type="term" value="F:peptidyl-prolyl cis-trans isomerase activity"/>
    <property type="evidence" value="ECO:0007669"/>
    <property type="project" value="UniProtKB-KW"/>
</dbReference>
<protein>
    <recommendedName>
        <fullName evidence="2 5">peptidylprolyl isomerase</fullName>
        <ecNumber evidence="2 5">5.2.1.8</ecNumber>
    </recommendedName>
</protein>
<dbReference type="PROSITE" id="PS50059">
    <property type="entry name" value="FKBP_PPIASE"/>
    <property type="match status" value="2"/>
</dbReference>
<evidence type="ECO:0000256" key="3">
    <source>
        <dbReference type="ARBA" id="ARBA00023110"/>
    </source>
</evidence>
<name>A0A6A7G209_9CRUS</name>
<evidence type="ECO:0000256" key="5">
    <source>
        <dbReference type="PROSITE-ProRule" id="PRU00277"/>
    </source>
</evidence>
<feature type="chain" id="PRO_5025603414" description="peptidylprolyl isomerase" evidence="7">
    <location>
        <begin position="34"/>
        <end position="399"/>
    </location>
</feature>
<feature type="domain" description="PPIase FKBP-type" evidence="8">
    <location>
        <begin position="54"/>
        <end position="142"/>
    </location>
</feature>
<dbReference type="InterPro" id="IPR044609">
    <property type="entry name" value="FKBP2/11"/>
</dbReference>
<dbReference type="InterPro" id="IPR046357">
    <property type="entry name" value="PPIase_dom_sf"/>
</dbReference>
<feature type="domain" description="PPIase FKBP-type" evidence="8">
    <location>
        <begin position="310"/>
        <end position="398"/>
    </location>
</feature>
<organism evidence="9">
    <name type="scientific">Hirondellea gigas</name>
    <dbReference type="NCBI Taxonomy" id="1518452"/>
    <lineage>
        <taxon>Eukaryota</taxon>
        <taxon>Metazoa</taxon>
        <taxon>Ecdysozoa</taxon>
        <taxon>Arthropoda</taxon>
        <taxon>Crustacea</taxon>
        <taxon>Multicrustacea</taxon>
        <taxon>Malacostraca</taxon>
        <taxon>Eumalacostraca</taxon>
        <taxon>Peracarida</taxon>
        <taxon>Amphipoda</taxon>
        <taxon>Amphilochidea</taxon>
        <taxon>Lysianassida</taxon>
        <taxon>Lysianassidira</taxon>
        <taxon>Lysianassoidea</taxon>
        <taxon>Lysianassidae</taxon>
        <taxon>Hirondellea</taxon>
    </lineage>
</organism>
<dbReference type="GO" id="GO:0005783">
    <property type="term" value="C:endoplasmic reticulum"/>
    <property type="evidence" value="ECO:0007669"/>
    <property type="project" value="TreeGrafter"/>
</dbReference>
<evidence type="ECO:0000256" key="4">
    <source>
        <dbReference type="ARBA" id="ARBA00023235"/>
    </source>
</evidence>
<accession>A0A6A7G209</accession>
<keyword evidence="4 5" id="KW-0413">Isomerase</keyword>
<dbReference type="FunFam" id="3.10.50.40:FF:000006">
    <property type="entry name" value="Peptidyl-prolyl cis-trans isomerase"/>
    <property type="match status" value="2"/>
</dbReference>
<evidence type="ECO:0000256" key="2">
    <source>
        <dbReference type="ARBA" id="ARBA00013194"/>
    </source>
</evidence>
<keyword evidence="7" id="KW-0732">Signal</keyword>
<dbReference type="AlphaFoldDB" id="A0A6A7G209"/>
<dbReference type="PANTHER" id="PTHR45779:SF7">
    <property type="entry name" value="PEPTIDYLPROLYL ISOMERASE"/>
    <property type="match status" value="1"/>
</dbReference>
<feature type="region of interest" description="Disordered" evidence="6">
    <location>
        <begin position="181"/>
        <end position="230"/>
    </location>
</feature>
<dbReference type="SUPFAM" id="SSF54534">
    <property type="entry name" value="FKBP-like"/>
    <property type="match status" value="2"/>
</dbReference>
<dbReference type="InterPro" id="IPR001179">
    <property type="entry name" value="PPIase_FKBP_dom"/>
</dbReference>
<proteinExistence type="evidence at transcript level"/>
<keyword evidence="3 5" id="KW-0697">Rotamase</keyword>
<reference evidence="9" key="1">
    <citation type="submission" date="2017-11" db="EMBL/GenBank/DDBJ databases">
        <title>The sensing device of the deep-sea amphipod.</title>
        <authorList>
            <person name="Kobayashi H."/>
            <person name="Nagahama T."/>
            <person name="Arai W."/>
            <person name="Sasagawa Y."/>
            <person name="Umeda M."/>
            <person name="Hayashi T."/>
            <person name="Nikaido I."/>
            <person name="Watanabe H."/>
            <person name="Oguri K."/>
            <person name="Kitazato H."/>
            <person name="Fujioka K."/>
            <person name="Kido Y."/>
            <person name="Takami H."/>
        </authorList>
    </citation>
    <scope>NUCLEOTIDE SEQUENCE</scope>
    <source>
        <tissue evidence="9">Whole body</tissue>
    </source>
</reference>
<evidence type="ECO:0000256" key="6">
    <source>
        <dbReference type="SAM" id="MobiDB-lite"/>
    </source>
</evidence>